<evidence type="ECO:0000256" key="1">
    <source>
        <dbReference type="SAM" id="SignalP"/>
    </source>
</evidence>
<organism evidence="2 3">
    <name type="scientific">Arthrobacter sunyaminii</name>
    <dbReference type="NCBI Taxonomy" id="2816859"/>
    <lineage>
        <taxon>Bacteria</taxon>
        <taxon>Bacillati</taxon>
        <taxon>Actinomycetota</taxon>
        <taxon>Actinomycetes</taxon>
        <taxon>Micrococcales</taxon>
        <taxon>Micrococcaceae</taxon>
        <taxon>Arthrobacter</taxon>
    </lineage>
</organism>
<accession>A0A975S8H7</accession>
<feature type="chain" id="PRO_5036940114" description="DUF732 domain-containing protein" evidence="1">
    <location>
        <begin position="32"/>
        <end position="256"/>
    </location>
</feature>
<sequence length="256" mass="27857">MSRLLRFRGLFPVLCCLAAALTGCSVQTNSAEPESPEFTSLTDAYRAVDEVADCDETPPEPPAVYLPDGGATGEALMCTGSVVLFWFETDQERSAVLYLLASAATPAEDKWVYFAEGKNWFLADMSDVQVGSEPDRRVNVAEVAEALGARYTGADGMHAEVRTGPAATLPGQVPTAANRLPDEFGKGSKFFAAVREHAPTLTPERVDDEQLLGIGSLACTNADDPQKQRKYQEFWIQRGFTESEVQVIFTEARTMC</sequence>
<gene>
    <name evidence="2" type="ORF">KG104_08670</name>
</gene>
<reference evidence="2" key="1">
    <citation type="submission" date="2021-06" db="EMBL/GenBank/DDBJ databases">
        <title>Novel species in genus Arthrobacter.</title>
        <authorList>
            <person name="Zhang G."/>
        </authorList>
    </citation>
    <scope>NUCLEOTIDE SEQUENCE</scope>
    <source>
        <strain evidence="2">Zg-ZUI122</strain>
    </source>
</reference>
<dbReference type="PROSITE" id="PS51257">
    <property type="entry name" value="PROKAR_LIPOPROTEIN"/>
    <property type="match status" value="1"/>
</dbReference>
<evidence type="ECO:0008006" key="4">
    <source>
        <dbReference type="Google" id="ProtNLM"/>
    </source>
</evidence>
<dbReference type="AlphaFoldDB" id="A0A975S8H7"/>
<evidence type="ECO:0000313" key="2">
    <source>
        <dbReference type="EMBL" id="QWQ37758.1"/>
    </source>
</evidence>
<dbReference type="EMBL" id="CP076456">
    <property type="protein sequence ID" value="QWQ37758.1"/>
    <property type="molecule type" value="Genomic_DNA"/>
</dbReference>
<dbReference type="RefSeq" id="WP_207346752.1">
    <property type="nucleotide sequence ID" value="NZ_CP076456.1"/>
</dbReference>
<protein>
    <recommendedName>
        <fullName evidence="4">DUF732 domain-containing protein</fullName>
    </recommendedName>
</protein>
<proteinExistence type="predicted"/>
<name>A0A975S8H7_9MICC</name>
<dbReference type="KEGG" id="asun:KG104_08670"/>
<keyword evidence="3" id="KW-1185">Reference proteome</keyword>
<dbReference type="Proteomes" id="UP000680588">
    <property type="component" value="Chromosome"/>
</dbReference>
<evidence type="ECO:0000313" key="3">
    <source>
        <dbReference type="Proteomes" id="UP000680588"/>
    </source>
</evidence>
<keyword evidence="1" id="KW-0732">Signal</keyword>
<feature type="signal peptide" evidence="1">
    <location>
        <begin position="1"/>
        <end position="31"/>
    </location>
</feature>